<feature type="domain" description="F5/8 type C" evidence="1">
    <location>
        <begin position="220"/>
        <end position="317"/>
    </location>
</feature>
<evidence type="ECO:0000259" key="1">
    <source>
        <dbReference type="PROSITE" id="PS50022"/>
    </source>
</evidence>
<organism evidence="2 3">
    <name type="scientific">Pararcticibacter amylolyticus</name>
    <dbReference type="NCBI Taxonomy" id="2173175"/>
    <lineage>
        <taxon>Bacteria</taxon>
        <taxon>Pseudomonadati</taxon>
        <taxon>Bacteroidota</taxon>
        <taxon>Sphingobacteriia</taxon>
        <taxon>Sphingobacteriales</taxon>
        <taxon>Sphingobacteriaceae</taxon>
        <taxon>Pararcticibacter</taxon>
    </lineage>
</organism>
<dbReference type="Proteomes" id="UP000245647">
    <property type="component" value="Unassembled WGS sequence"/>
</dbReference>
<comment type="caution">
    <text evidence="2">The sequence shown here is derived from an EMBL/GenBank/DDBJ whole genome shotgun (WGS) entry which is preliminary data.</text>
</comment>
<dbReference type="InterPro" id="IPR000421">
    <property type="entry name" value="FA58C"/>
</dbReference>
<gene>
    <name evidence="2" type="ORF">DDR33_11015</name>
</gene>
<dbReference type="Gene3D" id="2.60.120.260">
    <property type="entry name" value="Galactose-binding domain-like"/>
    <property type="match status" value="1"/>
</dbReference>
<dbReference type="EMBL" id="QEAS01000008">
    <property type="protein sequence ID" value="PWG80559.1"/>
    <property type="molecule type" value="Genomic_DNA"/>
</dbReference>
<name>A0A2U2PHE4_9SPHI</name>
<protein>
    <recommendedName>
        <fullName evidence="1">F5/8 type C domain-containing protein</fullName>
    </recommendedName>
</protein>
<dbReference type="PROSITE" id="PS51257">
    <property type="entry name" value="PROKAR_LIPOPROTEIN"/>
    <property type="match status" value="1"/>
</dbReference>
<reference evidence="2 3" key="1">
    <citation type="submission" date="2018-04" db="EMBL/GenBank/DDBJ databases">
        <title>Pedobacter chongqingensis sp. nov., isolated from a rottenly hemp rope.</title>
        <authorList>
            <person name="Cai Y."/>
        </authorList>
    </citation>
    <scope>NUCLEOTIDE SEQUENCE [LARGE SCALE GENOMIC DNA]</scope>
    <source>
        <strain evidence="2 3">FJ4-8</strain>
    </source>
</reference>
<dbReference type="Pfam" id="PF00754">
    <property type="entry name" value="F5_F8_type_C"/>
    <property type="match status" value="1"/>
</dbReference>
<sequence>MNSMKLRFYSIVLITVVVCMSVSCKKMDSTYENFVVKGGRQYPGAPVSLKFHGGLNRAKISFLRGSDANAVKARIFWNNFSDSVEVDMKGKNTVEYTFVDLPEAFYSYSVRTYDAMGNSSIILEVSGNVYGDKYKSTMLARPLNSVLLNKDNELNLSWASADTTGGAYATEVEYVNVQGSLVTRRFPTKEQVSKIYDFGRTSSTIKYRTVYLPDSLSIDTFYTAAQTAPYFIDKRDWSVVAFDSEHPGDENRVVNIIDGDPGTRWHGQVGAGNYPHFFTVDMGTNRTIKRLSLWRMKGDDRAPDKIQISTSEDKLTWVDQGTFSFDRFNDAEQIFDMRLLSPSRYFRVTGLQGPQQYIVLGEVSVSEY</sequence>
<dbReference type="Pfam" id="PF16389">
    <property type="entry name" value="DUF4998"/>
    <property type="match status" value="1"/>
</dbReference>
<evidence type="ECO:0000313" key="2">
    <source>
        <dbReference type="EMBL" id="PWG80559.1"/>
    </source>
</evidence>
<accession>A0A2U2PHE4</accession>
<proteinExistence type="predicted"/>
<dbReference type="InterPro" id="IPR008979">
    <property type="entry name" value="Galactose-bd-like_sf"/>
</dbReference>
<keyword evidence="3" id="KW-1185">Reference proteome</keyword>
<dbReference type="SUPFAM" id="SSF49785">
    <property type="entry name" value="Galactose-binding domain-like"/>
    <property type="match status" value="1"/>
</dbReference>
<dbReference type="PROSITE" id="PS50022">
    <property type="entry name" value="FA58C_3"/>
    <property type="match status" value="1"/>
</dbReference>
<evidence type="ECO:0000313" key="3">
    <source>
        <dbReference type="Proteomes" id="UP000245647"/>
    </source>
</evidence>
<dbReference type="AlphaFoldDB" id="A0A2U2PHE4"/>